<evidence type="ECO:0000313" key="4">
    <source>
        <dbReference type="WBParaSite" id="TCLT_0000884801-mRNA-1"/>
    </source>
</evidence>
<evidence type="ECO:0000313" key="3">
    <source>
        <dbReference type="Proteomes" id="UP000276776"/>
    </source>
</evidence>
<sequence>MERRILAILTALFSLISHANSAAVNSFNGNVAGDHSFKKNANEVFGSSLRRRSTSPPNYAPVISTTPIPLKYGSGYSGYWPSSQTSGGYYVYTGRENVIPQNAGYLATLLYPPVANFVRGTGEREPFIGSISYVPYLLNGAYARLPSDPENFLFREKRPQVNKFIAYGMPYSSSFDYFEAPSPSYGVAPDSRLIPYFVIGSSNNPQHHIVNWNAYTLSLQP</sequence>
<gene>
    <name evidence="2" type="ORF">TCLT_LOCUS8837</name>
</gene>
<dbReference type="Proteomes" id="UP000276776">
    <property type="component" value="Unassembled WGS sequence"/>
</dbReference>
<dbReference type="WBParaSite" id="TCLT_0000884801-mRNA-1">
    <property type="protein sequence ID" value="TCLT_0000884801-mRNA-1"/>
    <property type="gene ID" value="TCLT_0000884801"/>
</dbReference>
<dbReference type="EMBL" id="UYYF01004689">
    <property type="protein sequence ID" value="VDN06421.1"/>
    <property type="molecule type" value="Genomic_DNA"/>
</dbReference>
<evidence type="ECO:0000256" key="1">
    <source>
        <dbReference type="SAM" id="SignalP"/>
    </source>
</evidence>
<feature type="signal peptide" evidence="1">
    <location>
        <begin position="1"/>
        <end position="21"/>
    </location>
</feature>
<keyword evidence="3" id="KW-1185">Reference proteome</keyword>
<accession>A0A0N5D719</accession>
<organism evidence="4">
    <name type="scientific">Thelazia callipaeda</name>
    <name type="common">Oriental eyeworm</name>
    <name type="synonym">Parasitic nematode</name>
    <dbReference type="NCBI Taxonomy" id="103827"/>
    <lineage>
        <taxon>Eukaryota</taxon>
        <taxon>Metazoa</taxon>
        <taxon>Ecdysozoa</taxon>
        <taxon>Nematoda</taxon>
        <taxon>Chromadorea</taxon>
        <taxon>Rhabditida</taxon>
        <taxon>Spirurina</taxon>
        <taxon>Spiruromorpha</taxon>
        <taxon>Thelazioidea</taxon>
        <taxon>Thelaziidae</taxon>
        <taxon>Thelazia</taxon>
    </lineage>
</organism>
<reference evidence="2 3" key="2">
    <citation type="submission" date="2018-11" db="EMBL/GenBank/DDBJ databases">
        <authorList>
            <consortium name="Pathogen Informatics"/>
        </authorList>
    </citation>
    <scope>NUCLEOTIDE SEQUENCE [LARGE SCALE GENOMIC DNA]</scope>
</reference>
<proteinExistence type="predicted"/>
<keyword evidence="1" id="KW-0732">Signal</keyword>
<name>A0A0N5D719_THECL</name>
<protein>
    <submittedName>
        <fullName evidence="4">Secreted protein</fullName>
    </submittedName>
</protein>
<reference evidence="4" key="1">
    <citation type="submission" date="2017-02" db="UniProtKB">
        <authorList>
            <consortium name="WormBaseParasite"/>
        </authorList>
    </citation>
    <scope>IDENTIFICATION</scope>
</reference>
<feature type="chain" id="PRO_5043126662" evidence="1">
    <location>
        <begin position="22"/>
        <end position="221"/>
    </location>
</feature>
<dbReference type="AlphaFoldDB" id="A0A0N5D719"/>
<evidence type="ECO:0000313" key="2">
    <source>
        <dbReference type="EMBL" id="VDN06421.1"/>
    </source>
</evidence>